<keyword evidence="3 7" id="KW-0349">Heme</keyword>
<dbReference type="STRING" id="999810.G2YJG6"/>
<dbReference type="PRINTS" id="PR00463">
    <property type="entry name" value="EP450I"/>
</dbReference>
<feature type="transmembrane region" description="Helical" evidence="9">
    <location>
        <begin position="21"/>
        <end position="42"/>
    </location>
</feature>
<dbReference type="GO" id="GO:0016705">
    <property type="term" value="F:oxidoreductase activity, acting on paired donors, with incorporation or reduction of molecular oxygen"/>
    <property type="evidence" value="ECO:0007669"/>
    <property type="project" value="InterPro"/>
</dbReference>
<reference evidence="11" key="1">
    <citation type="journal article" date="2011" name="PLoS Genet.">
        <title>Genomic analysis of the necrotrophic fungal pathogens Sclerotinia sclerotiorum and Botrytis cinerea.</title>
        <authorList>
            <person name="Amselem J."/>
            <person name="Cuomo C.A."/>
            <person name="van Kan J.A."/>
            <person name="Viaud M."/>
            <person name="Benito E.P."/>
            <person name="Couloux A."/>
            <person name="Coutinho P.M."/>
            <person name="de Vries R.P."/>
            <person name="Dyer P.S."/>
            <person name="Fillinger S."/>
            <person name="Fournier E."/>
            <person name="Gout L."/>
            <person name="Hahn M."/>
            <person name="Kohn L."/>
            <person name="Lapalu N."/>
            <person name="Plummer K.M."/>
            <person name="Pradier J.M."/>
            <person name="Quevillon E."/>
            <person name="Sharon A."/>
            <person name="Simon A."/>
            <person name="ten Have A."/>
            <person name="Tudzynski B."/>
            <person name="Tudzynski P."/>
            <person name="Wincker P."/>
            <person name="Andrew M."/>
            <person name="Anthouard V."/>
            <person name="Beever R.E."/>
            <person name="Beffa R."/>
            <person name="Benoit I."/>
            <person name="Bouzid O."/>
            <person name="Brault B."/>
            <person name="Chen Z."/>
            <person name="Choquer M."/>
            <person name="Collemare J."/>
            <person name="Cotton P."/>
            <person name="Danchin E.G."/>
            <person name="Da Silva C."/>
            <person name="Gautier A."/>
            <person name="Giraud C."/>
            <person name="Giraud T."/>
            <person name="Gonzalez C."/>
            <person name="Grossetete S."/>
            <person name="Guldener U."/>
            <person name="Henrissat B."/>
            <person name="Howlett B.J."/>
            <person name="Kodira C."/>
            <person name="Kretschmer M."/>
            <person name="Lappartient A."/>
            <person name="Leroch M."/>
            <person name="Levis C."/>
            <person name="Mauceli E."/>
            <person name="Neuveglise C."/>
            <person name="Oeser B."/>
            <person name="Pearson M."/>
            <person name="Poulain J."/>
            <person name="Poussereau N."/>
            <person name="Quesneville H."/>
            <person name="Rascle C."/>
            <person name="Schumacher J."/>
            <person name="Segurens B."/>
            <person name="Sexton A."/>
            <person name="Silva E."/>
            <person name="Sirven C."/>
            <person name="Soanes D.M."/>
            <person name="Talbot N.J."/>
            <person name="Templeton M."/>
            <person name="Yandava C."/>
            <person name="Yarden O."/>
            <person name="Zeng Q."/>
            <person name="Rollins J.A."/>
            <person name="Lebrun M.H."/>
            <person name="Dickman M."/>
        </authorList>
    </citation>
    <scope>NUCLEOTIDE SEQUENCE [LARGE SCALE GENOMIC DNA]</scope>
    <source>
        <strain evidence="11">T4</strain>
    </source>
</reference>
<dbReference type="GO" id="GO:0020037">
    <property type="term" value="F:heme binding"/>
    <property type="evidence" value="ECO:0007669"/>
    <property type="project" value="InterPro"/>
</dbReference>
<dbReference type="eggNOG" id="KOG0158">
    <property type="taxonomic scope" value="Eukaryota"/>
</dbReference>
<dbReference type="CDD" id="cd11058">
    <property type="entry name" value="CYP60B-like"/>
    <property type="match status" value="1"/>
</dbReference>
<dbReference type="PANTHER" id="PTHR24305:SF210">
    <property type="entry name" value="CYTOCHROME P450 MONOOXYGENASE ASQL-RELATED"/>
    <property type="match status" value="1"/>
</dbReference>
<evidence type="ECO:0000256" key="8">
    <source>
        <dbReference type="RuleBase" id="RU000461"/>
    </source>
</evidence>
<organism evidence="10 11">
    <name type="scientific">Botryotinia fuckeliana (strain T4)</name>
    <name type="common">Noble rot fungus</name>
    <name type="synonym">Botrytis cinerea</name>
    <dbReference type="NCBI Taxonomy" id="999810"/>
    <lineage>
        <taxon>Eukaryota</taxon>
        <taxon>Fungi</taxon>
        <taxon>Dikarya</taxon>
        <taxon>Ascomycota</taxon>
        <taxon>Pezizomycotina</taxon>
        <taxon>Leotiomycetes</taxon>
        <taxon>Helotiales</taxon>
        <taxon>Sclerotiniaceae</taxon>
        <taxon>Botrytis</taxon>
    </lineage>
</organism>
<keyword evidence="9" id="KW-1133">Transmembrane helix</keyword>
<evidence type="ECO:0000256" key="7">
    <source>
        <dbReference type="PIRSR" id="PIRSR602401-1"/>
    </source>
</evidence>
<dbReference type="Gene3D" id="1.10.630.10">
    <property type="entry name" value="Cytochrome P450"/>
    <property type="match status" value="1"/>
</dbReference>
<dbReference type="Pfam" id="PF00067">
    <property type="entry name" value="p450"/>
    <property type="match status" value="1"/>
</dbReference>
<dbReference type="GO" id="GO:0005506">
    <property type="term" value="F:iron ion binding"/>
    <property type="evidence" value="ECO:0007669"/>
    <property type="project" value="InterPro"/>
</dbReference>
<evidence type="ECO:0000256" key="1">
    <source>
        <dbReference type="ARBA" id="ARBA00001971"/>
    </source>
</evidence>
<comment type="similarity">
    <text evidence="2 8">Belongs to the cytochrome P450 family.</text>
</comment>
<dbReference type="AlphaFoldDB" id="G2YJG6"/>
<feature type="binding site" description="axial binding residue" evidence="7">
    <location>
        <position position="461"/>
    </location>
    <ligand>
        <name>heme</name>
        <dbReference type="ChEBI" id="CHEBI:30413"/>
    </ligand>
    <ligandPart>
        <name>Fe</name>
        <dbReference type="ChEBI" id="CHEBI:18248"/>
    </ligandPart>
</feature>
<dbReference type="GO" id="GO:0004497">
    <property type="term" value="F:monooxygenase activity"/>
    <property type="evidence" value="ECO:0007669"/>
    <property type="project" value="UniProtKB-KW"/>
</dbReference>
<dbReference type="PRINTS" id="PR00385">
    <property type="entry name" value="P450"/>
</dbReference>
<dbReference type="InterPro" id="IPR036396">
    <property type="entry name" value="Cyt_P450_sf"/>
</dbReference>
<gene>
    <name evidence="10" type="ORF">BofuT4P109000003001</name>
</gene>
<dbReference type="Proteomes" id="UP000008177">
    <property type="component" value="Unplaced contigs"/>
</dbReference>
<evidence type="ECO:0000256" key="3">
    <source>
        <dbReference type="ARBA" id="ARBA00022617"/>
    </source>
</evidence>
<dbReference type="EMBL" id="FQ790338">
    <property type="protein sequence ID" value="CCD51883.1"/>
    <property type="molecule type" value="Genomic_DNA"/>
</dbReference>
<dbReference type="HOGENOM" id="CLU_001570_14_11_1"/>
<evidence type="ECO:0000313" key="10">
    <source>
        <dbReference type="EMBL" id="CCD51883.1"/>
    </source>
</evidence>
<evidence type="ECO:0000256" key="6">
    <source>
        <dbReference type="ARBA" id="ARBA00023026"/>
    </source>
</evidence>
<dbReference type="PANTHER" id="PTHR24305">
    <property type="entry name" value="CYTOCHROME P450"/>
    <property type="match status" value="1"/>
</dbReference>
<keyword evidence="6" id="KW-0843">Virulence</keyword>
<name>G2YJG6_BOTF4</name>
<sequence length="528" mass="60038">MLLSIKDLSEKYIMLLDVKDLSTLKTTVAVLVTVALIAQVLWKIFFHPLSAFPGPWFNRISEIPGSWVIATGKQHSYYRKLHEKYGPVVRVAPNELSFIGDRAWDDIYGVQQKKGPNFEKSPIFIGAVSPLDGQTGISLAPNEAHTRQRRALAHVFSNTALLQQEEIMRSHVDKLVGQLKKTIAENRPINFSNWYTYTTFDMMGDLCFAEPFGCLDQGGATEWSTSVINVFKSAAWDQSIRRVAGVNTWLQKLMVKLLIPSKAANWRKVHFQNSREKTLRRLADGNREHKDFIYHILKNKEAKNSLSETEIILNMVLLISAGTETTASLLTGWTYFICTHPEVYKRLTDEIRGRFNSEQDITWETVKDLPYLHATLSEALRLYSPAPANQQRIVPPGGSVIDGHFVPGKTTVAVAPWAAINSSLNFKDPQKFIPERWLGDERFVNDKLNASQPFSLGPRGCIGKNLSFFEMRLITSRLLWNFDVSLVTTGEHGETNKLWDMDGAGKYMKVYQTWNKPDMWVMLKEVPR</sequence>
<dbReference type="InterPro" id="IPR002401">
    <property type="entry name" value="Cyt_P450_E_grp-I"/>
</dbReference>
<keyword evidence="9" id="KW-0812">Transmembrane</keyword>
<dbReference type="PROSITE" id="PS00086">
    <property type="entry name" value="CYTOCHROME_P450"/>
    <property type="match status" value="1"/>
</dbReference>
<evidence type="ECO:0000313" key="11">
    <source>
        <dbReference type="Proteomes" id="UP000008177"/>
    </source>
</evidence>
<proteinExistence type="inferred from homology"/>
<evidence type="ECO:0000256" key="4">
    <source>
        <dbReference type="ARBA" id="ARBA00022723"/>
    </source>
</evidence>
<evidence type="ECO:0000256" key="9">
    <source>
        <dbReference type="SAM" id="Phobius"/>
    </source>
</evidence>
<dbReference type="InParanoid" id="G2YJG6"/>
<keyword evidence="8 10" id="KW-0503">Monooxygenase</keyword>
<dbReference type="SUPFAM" id="SSF48264">
    <property type="entry name" value="Cytochrome P450"/>
    <property type="match status" value="1"/>
</dbReference>
<dbReference type="OrthoDB" id="1470350at2759"/>
<keyword evidence="9" id="KW-0472">Membrane</keyword>
<evidence type="ECO:0000256" key="5">
    <source>
        <dbReference type="ARBA" id="ARBA00023004"/>
    </source>
</evidence>
<comment type="cofactor">
    <cofactor evidence="1 7">
        <name>heme</name>
        <dbReference type="ChEBI" id="CHEBI:30413"/>
    </cofactor>
</comment>
<dbReference type="InterPro" id="IPR017972">
    <property type="entry name" value="Cyt_P450_CS"/>
</dbReference>
<dbReference type="InterPro" id="IPR050121">
    <property type="entry name" value="Cytochrome_P450_monoxygenase"/>
</dbReference>
<keyword evidence="8" id="KW-0560">Oxidoreductase</keyword>
<evidence type="ECO:0000256" key="2">
    <source>
        <dbReference type="ARBA" id="ARBA00010617"/>
    </source>
</evidence>
<protein>
    <submittedName>
        <fullName evidence="10">BcABA2, cytochrome P450 monooxygenase</fullName>
    </submittedName>
</protein>
<accession>G2YJG6</accession>
<keyword evidence="5 7" id="KW-0408">Iron</keyword>
<dbReference type="InterPro" id="IPR001128">
    <property type="entry name" value="Cyt_P450"/>
</dbReference>
<keyword evidence="4 7" id="KW-0479">Metal-binding</keyword>